<evidence type="ECO:0000256" key="2">
    <source>
        <dbReference type="ARBA" id="ARBA00022829"/>
    </source>
</evidence>
<dbReference type="FunFam" id="3.30.300.130:FF:000005">
    <property type="entry name" value="Mitotic spindle-associated mmxd complex subunit"/>
    <property type="match status" value="1"/>
</dbReference>
<feature type="domain" description="MIP18 family-like" evidence="3">
    <location>
        <begin position="39"/>
        <end position="114"/>
    </location>
</feature>
<dbReference type="EMBL" id="JAEPQZ010000008">
    <property type="protein sequence ID" value="KAG2177739.1"/>
    <property type="molecule type" value="Genomic_DNA"/>
</dbReference>
<dbReference type="GO" id="GO:1990229">
    <property type="term" value="C:iron-sulfur cluster assembly complex"/>
    <property type="evidence" value="ECO:0007669"/>
    <property type="project" value="UniProtKB-ARBA"/>
</dbReference>
<dbReference type="InterPro" id="IPR039796">
    <property type="entry name" value="MIP18"/>
</dbReference>
<dbReference type="GO" id="GO:0051604">
    <property type="term" value="P:protein maturation"/>
    <property type="evidence" value="ECO:0007669"/>
    <property type="project" value="InterPro"/>
</dbReference>
<dbReference type="PANTHER" id="PTHR12377">
    <property type="entry name" value="CYTOSOLIC IRON-SULFUR ASSEMBLY COMPONENT 2B-RELATED"/>
    <property type="match status" value="1"/>
</dbReference>
<reference evidence="4" key="1">
    <citation type="submission" date="2020-12" db="EMBL/GenBank/DDBJ databases">
        <title>Metabolic potential, ecology and presence of endohyphal bacteria is reflected in genomic diversity of Mucoromycotina.</title>
        <authorList>
            <person name="Muszewska A."/>
            <person name="Okrasinska A."/>
            <person name="Steczkiewicz K."/>
            <person name="Drgas O."/>
            <person name="Orlowska M."/>
            <person name="Perlinska-Lenart U."/>
            <person name="Aleksandrzak-Piekarczyk T."/>
            <person name="Szatraj K."/>
            <person name="Zielenkiewicz U."/>
            <person name="Pilsyk S."/>
            <person name="Malc E."/>
            <person name="Mieczkowski P."/>
            <person name="Kruszewska J.S."/>
            <person name="Biernat P."/>
            <person name="Pawlowska J."/>
        </authorList>
    </citation>
    <scope>NUCLEOTIDE SEQUENCE</scope>
    <source>
        <strain evidence="4">WA0000067209</strain>
    </source>
</reference>
<dbReference type="OrthoDB" id="2746at2759"/>
<proteinExistence type="inferred from homology"/>
<dbReference type="GO" id="GO:0007059">
    <property type="term" value="P:chromosome segregation"/>
    <property type="evidence" value="ECO:0007669"/>
    <property type="project" value="UniProtKB-KW"/>
</dbReference>
<comment type="caution">
    <text evidence="4">The sequence shown here is derived from an EMBL/GenBank/DDBJ whole genome shotgun (WGS) entry which is preliminary data.</text>
</comment>
<protein>
    <recommendedName>
        <fullName evidence="3">MIP18 family-like domain-containing protein</fullName>
    </recommendedName>
</protein>
<keyword evidence="2" id="KW-0159">Chromosome partition</keyword>
<sequence length="167" mass="18700">MAQTLINANPTVYSPSKTSQRILTVEEQDDDYEDPIDSQEIFDLIRSISDPEHPLTLEQLNVTQCEHVTVDDETSRILVEFTPTIPHCSMATLIGLCIRVRLLRSLPDRFKVDIRVRKGTHQSENAVNKQLNDKERVAAALENDHLLEVVNQCLATAGLRGQGSPSP</sequence>
<dbReference type="Proteomes" id="UP000654370">
    <property type="component" value="Unassembled WGS sequence"/>
</dbReference>
<evidence type="ECO:0000259" key="3">
    <source>
        <dbReference type="Pfam" id="PF01883"/>
    </source>
</evidence>
<dbReference type="GO" id="GO:0140535">
    <property type="term" value="C:intracellular protein-containing complex"/>
    <property type="evidence" value="ECO:0007669"/>
    <property type="project" value="UniProtKB-ARBA"/>
</dbReference>
<name>A0A8H7PQL3_MORIS</name>
<keyword evidence="5" id="KW-1185">Reference proteome</keyword>
<comment type="similarity">
    <text evidence="1">Belongs to the MIP18 family.</text>
</comment>
<dbReference type="InterPro" id="IPR002744">
    <property type="entry name" value="MIP18-like"/>
</dbReference>
<dbReference type="Gene3D" id="6.10.250.1280">
    <property type="match status" value="1"/>
</dbReference>
<dbReference type="Gene3D" id="3.30.300.130">
    <property type="entry name" value="Fe-S cluster assembly (FSCA)"/>
    <property type="match status" value="1"/>
</dbReference>
<dbReference type="InterPro" id="IPR034904">
    <property type="entry name" value="FSCA_dom_sf"/>
</dbReference>
<evidence type="ECO:0000256" key="1">
    <source>
        <dbReference type="ARBA" id="ARBA00010381"/>
    </source>
</evidence>
<accession>A0A8H7PQL3</accession>
<evidence type="ECO:0000313" key="5">
    <source>
        <dbReference type="Proteomes" id="UP000654370"/>
    </source>
</evidence>
<gene>
    <name evidence="4" type="ORF">INT43_002986</name>
</gene>
<evidence type="ECO:0000313" key="4">
    <source>
        <dbReference type="EMBL" id="KAG2177739.1"/>
    </source>
</evidence>
<dbReference type="SUPFAM" id="SSF117916">
    <property type="entry name" value="Fe-S cluster assembly (FSCA) domain-like"/>
    <property type="match status" value="1"/>
</dbReference>
<dbReference type="PANTHER" id="PTHR12377:SF0">
    <property type="entry name" value="CYTOSOLIC IRON-SULFUR ASSEMBLY COMPONENT 2B"/>
    <property type="match status" value="1"/>
</dbReference>
<dbReference type="Pfam" id="PF01883">
    <property type="entry name" value="FeS_assembly_P"/>
    <property type="match status" value="1"/>
</dbReference>
<organism evidence="4 5">
    <name type="scientific">Mortierella isabellina</name>
    <name type="common">Filamentous fungus</name>
    <name type="synonym">Umbelopsis isabellina</name>
    <dbReference type="NCBI Taxonomy" id="91625"/>
    <lineage>
        <taxon>Eukaryota</taxon>
        <taxon>Fungi</taxon>
        <taxon>Fungi incertae sedis</taxon>
        <taxon>Mucoromycota</taxon>
        <taxon>Mucoromycotina</taxon>
        <taxon>Umbelopsidomycetes</taxon>
        <taxon>Umbelopsidales</taxon>
        <taxon>Umbelopsidaceae</taxon>
        <taxon>Umbelopsis</taxon>
    </lineage>
</organism>
<dbReference type="AlphaFoldDB" id="A0A8H7PQL3"/>